<evidence type="ECO:0000313" key="3">
    <source>
        <dbReference type="Proteomes" id="UP000017131"/>
    </source>
</evidence>
<keyword evidence="3" id="KW-1185">Reference proteome</keyword>
<keyword evidence="1" id="KW-1133">Transmembrane helix</keyword>
<evidence type="ECO:0000313" key="2">
    <source>
        <dbReference type="EMBL" id="ERS94188.1"/>
    </source>
</evidence>
<comment type="caution">
    <text evidence="2">The sequence shown here is derived from an EMBL/GenBank/DDBJ whole genome shotgun (WGS) entry which is preliminary data.</text>
</comment>
<feature type="transmembrane region" description="Helical" evidence="1">
    <location>
        <begin position="12"/>
        <end position="33"/>
    </location>
</feature>
<dbReference type="InterPro" id="IPR010640">
    <property type="entry name" value="Low_temperature_requirement_A"/>
</dbReference>
<feature type="transmembrane region" description="Helical" evidence="1">
    <location>
        <begin position="70"/>
        <end position="86"/>
    </location>
</feature>
<feature type="transmembrane region" description="Helical" evidence="1">
    <location>
        <begin position="45"/>
        <end position="63"/>
    </location>
</feature>
<evidence type="ECO:0000256" key="1">
    <source>
        <dbReference type="SAM" id="Phobius"/>
    </source>
</evidence>
<feature type="transmembrane region" description="Helical" evidence="1">
    <location>
        <begin position="98"/>
        <end position="119"/>
    </location>
</feature>
<dbReference type="Pfam" id="PF06772">
    <property type="entry name" value="LtrA"/>
    <property type="match status" value="1"/>
</dbReference>
<dbReference type="Proteomes" id="UP000017131">
    <property type="component" value="Unassembled WGS sequence"/>
</dbReference>
<feature type="transmembrane region" description="Helical" evidence="1">
    <location>
        <begin position="315"/>
        <end position="332"/>
    </location>
</feature>
<accession>A0ABN0PER5</accession>
<gene>
    <name evidence="2" type="ORF">SSIM_01645</name>
</gene>
<proteinExistence type="predicted"/>
<dbReference type="RefSeq" id="WP_023014945.1">
    <property type="nucleotide sequence ID" value="NZ_AXDY01000002.1"/>
</dbReference>
<feature type="transmembrane region" description="Helical" evidence="1">
    <location>
        <begin position="338"/>
        <end position="355"/>
    </location>
</feature>
<dbReference type="PANTHER" id="PTHR36840">
    <property type="entry name" value="BLL5714 PROTEIN"/>
    <property type="match status" value="1"/>
</dbReference>
<feature type="transmembrane region" description="Helical" evidence="1">
    <location>
        <begin position="189"/>
        <end position="210"/>
    </location>
</feature>
<feature type="transmembrane region" description="Helical" evidence="1">
    <location>
        <begin position="158"/>
        <end position="177"/>
    </location>
</feature>
<name>A0ABN0PER5_STASI</name>
<keyword evidence="1" id="KW-0812">Transmembrane</keyword>
<dbReference type="PANTHER" id="PTHR36840:SF1">
    <property type="entry name" value="BLL5714 PROTEIN"/>
    <property type="match status" value="1"/>
</dbReference>
<organism evidence="2 3">
    <name type="scientific">Staphylococcus simulans UMC-CNS-990</name>
    <dbReference type="NCBI Taxonomy" id="1405498"/>
    <lineage>
        <taxon>Bacteria</taxon>
        <taxon>Bacillati</taxon>
        <taxon>Bacillota</taxon>
        <taxon>Bacilli</taxon>
        <taxon>Bacillales</taxon>
        <taxon>Staphylococcaceae</taxon>
        <taxon>Staphylococcus</taxon>
    </lineage>
</organism>
<protein>
    <recommendedName>
        <fullName evidence="4">Low temperature requirement protein A</fullName>
    </recommendedName>
</protein>
<keyword evidence="1" id="KW-0472">Membrane</keyword>
<feature type="transmembrane region" description="Helical" evidence="1">
    <location>
        <begin position="131"/>
        <end position="152"/>
    </location>
</feature>
<feature type="transmembrane region" description="Helical" evidence="1">
    <location>
        <begin position="222"/>
        <end position="239"/>
    </location>
</feature>
<feature type="transmembrane region" description="Helical" evidence="1">
    <location>
        <begin position="251"/>
        <end position="272"/>
    </location>
</feature>
<feature type="transmembrane region" description="Helical" evidence="1">
    <location>
        <begin position="284"/>
        <end position="303"/>
    </location>
</feature>
<evidence type="ECO:0008006" key="4">
    <source>
        <dbReference type="Google" id="ProtNLM"/>
    </source>
</evidence>
<sequence>MKKKEVSMAELFFDLVFVYVLSTINITVEHISTSLVDLESLGKNFMLFLVFFSIWIYHTLLVNRFFEQKWYQYVFLFIDMFLILYLSKAINGNFQETFVAFASTTTVIFISIIIQYVLSYKFVDHSINARFLKVYVTGLVLTVMFSVVGLLLPKGINFWVYFIGIVISATFPAFFANASKENPVIFKHLTERLSLFLILLFGEGIVQIVNNMELSQFKALDVVYFLMVISLFVIYTFHYKGSLDQEKDEATGFLTMFLHLFIIYSANFIFLIMNKGLSDHPLSFAEGIGYTVAFCVFLFGVFFDTILHRNITKKKGLYISIILVTTVIGFIIPNIHLITVIQIIGIIVLCSMYYIENRDILTD</sequence>
<dbReference type="EMBL" id="AXDY01000002">
    <property type="protein sequence ID" value="ERS94188.1"/>
    <property type="molecule type" value="Genomic_DNA"/>
</dbReference>
<reference evidence="2 3" key="1">
    <citation type="journal article" date="2013" name="Genome Announc.">
        <title>Draft Genome Sequence of Staphylococcus simulans UMC-CNS-990, Isolated from a Case of Chronic Bovine Mastitis.</title>
        <authorList>
            <person name="Calcutt M.J."/>
            <person name="Foecking M.F."/>
            <person name="Hsieh H.Y."/>
            <person name="Perry J."/>
            <person name="Stewart G.C."/>
            <person name="Middleton J.R."/>
        </authorList>
    </citation>
    <scope>NUCLEOTIDE SEQUENCE [LARGE SCALE GENOMIC DNA]</scope>
    <source>
        <strain evidence="2 3">UMC-CNS-990</strain>
    </source>
</reference>